<feature type="domain" description="Glycosyltransferase subfamily 4-like N-terminal" evidence="4">
    <location>
        <begin position="105"/>
        <end position="222"/>
    </location>
</feature>
<gene>
    <name evidence="5" type="ORF">Cch02nite_56380</name>
</gene>
<feature type="domain" description="Glycosyl transferase family 1" evidence="3">
    <location>
        <begin position="248"/>
        <end position="402"/>
    </location>
</feature>
<dbReference type="Pfam" id="PF00534">
    <property type="entry name" value="Glycos_transf_1"/>
    <property type="match status" value="1"/>
</dbReference>
<dbReference type="Proteomes" id="UP000619293">
    <property type="component" value="Unassembled WGS sequence"/>
</dbReference>
<keyword evidence="1" id="KW-0328">Glycosyltransferase</keyword>
<evidence type="ECO:0000259" key="3">
    <source>
        <dbReference type="Pfam" id="PF00534"/>
    </source>
</evidence>
<dbReference type="Gene3D" id="3.40.50.2000">
    <property type="entry name" value="Glycogen Phosphorylase B"/>
    <property type="match status" value="2"/>
</dbReference>
<dbReference type="EMBL" id="BONG01000042">
    <property type="protein sequence ID" value="GIF92194.1"/>
    <property type="molecule type" value="Genomic_DNA"/>
</dbReference>
<evidence type="ECO:0000256" key="2">
    <source>
        <dbReference type="ARBA" id="ARBA00022679"/>
    </source>
</evidence>
<dbReference type="CDD" id="cd03801">
    <property type="entry name" value="GT4_PimA-like"/>
    <property type="match status" value="1"/>
</dbReference>
<comment type="caution">
    <text evidence="5">The sequence shown here is derived from an EMBL/GenBank/DDBJ whole genome shotgun (WGS) entry which is preliminary data.</text>
</comment>
<keyword evidence="2" id="KW-0808">Transferase</keyword>
<sequence length="433" mass="47010">MIVDTGVHGDSRVQKQAISAAEAGWDVTLIGRSPTNEPQEWQLGGALVRLVVVGGGAGTGGVGGGGGAKAALRRVRTAMPGAVKHARRPVDVALVWYWQRKLGDRSWRRLEPQLWSFEAAFGKVIDELDPDLVHANDFRMLGVGARAVQRGRARGRDVKLVWDAHEYLPGVIPYRDHARWLPAHLAYEREYAPVADAVITVSDEIAARLQRDHKLPVTPAVVLNAPEVSHDPGPADAPTLRELCGIGPDVPLMVYSGAASPQRGLGLVVEGLPQLPGLHVAMIINQPDGPYATTLKARAAELGVADRIHLMGYVQHDLVVPLLATADLGVMPIRHHLNHEMSLATKFFEYSHARLPIVGSDVRTLAATVRSSGQGEVFRADDVADFVRAAKAVLADPERYRAVYDKPGLLDGWTWQHQADVLERVYSSLLPGH</sequence>
<dbReference type="AlphaFoldDB" id="A0A8J3KA03"/>
<protein>
    <submittedName>
        <fullName evidence="5">Uncharacterized protein</fullName>
    </submittedName>
</protein>
<dbReference type="GO" id="GO:0016757">
    <property type="term" value="F:glycosyltransferase activity"/>
    <property type="evidence" value="ECO:0007669"/>
    <property type="project" value="UniProtKB-KW"/>
</dbReference>
<organism evidence="5 6">
    <name type="scientific">Catellatospora chokoriensis</name>
    <dbReference type="NCBI Taxonomy" id="310353"/>
    <lineage>
        <taxon>Bacteria</taxon>
        <taxon>Bacillati</taxon>
        <taxon>Actinomycetota</taxon>
        <taxon>Actinomycetes</taxon>
        <taxon>Micromonosporales</taxon>
        <taxon>Micromonosporaceae</taxon>
        <taxon>Catellatospora</taxon>
    </lineage>
</organism>
<dbReference type="InterPro" id="IPR028098">
    <property type="entry name" value="Glyco_trans_4-like_N"/>
</dbReference>
<keyword evidence="6" id="KW-1185">Reference proteome</keyword>
<evidence type="ECO:0000313" key="5">
    <source>
        <dbReference type="EMBL" id="GIF92194.1"/>
    </source>
</evidence>
<accession>A0A8J3KA03</accession>
<dbReference type="Pfam" id="PF13439">
    <property type="entry name" value="Glyco_transf_4"/>
    <property type="match status" value="1"/>
</dbReference>
<dbReference type="PANTHER" id="PTHR12526">
    <property type="entry name" value="GLYCOSYLTRANSFERASE"/>
    <property type="match status" value="1"/>
</dbReference>
<dbReference type="PANTHER" id="PTHR12526:SF600">
    <property type="entry name" value="GLYCOSYL TRANSFERASE GROUP 1"/>
    <property type="match status" value="1"/>
</dbReference>
<reference evidence="5 6" key="1">
    <citation type="submission" date="2021-01" db="EMBL/GenBank/DDBJ databases">
        <title>Whole genome shotgun sequence of Catellatospora chokoriensis NBRC 107358.</title>
        <authorList>
            <person name="Komaki H."/>
            <person name="Tamura T."/>
        </authorList>
    </citation>
    <scope>NUCLEOTIDE SEQUENCE [LARGE SCALE GENOMIC DNA]</scope>
    <source>
        <strain evidence="5 6">NBRC 107358</strain>
    </source>
</reference>
<dbReference type="InterPro" id="IPR001296">
    <property type="entry name" value="Glyco_trans_1"/>
</dbReference>
<name>A0A8J3KA03_9ACTN</name>
<proteinExistence type="predicted"/>
<dbReference type="SUPFAM" id="SSF53756">
    <property type="entry name" value="UDP-Glycosyltransferase/glycogen phosphorylase"/>
    <property type="match status" value="1"/>
</dbReference>
<evidence type="ECO:0000313" key="6">
    <source>
        <dbReference type="Proteomes" id="UP000619293"/>
    </source>
</evidence>
<evidence type="ECO:0000256" key="1">
    <source>
        <dbReference type="ARBA" id="ARBA00022676"/>
    </source>
</evidence>
<evidence type="ECO:0000259" key="4">
    <source>
        <dbReference type="Pfam" id="PF13439"/>
    </source>
</evidence>